<evidence type="ECO:0008006" key="4">
    <source>
        <dbReference type="Google" id="ProtNLM"/>
    </source>
</evidence>
<dbReference type="EMBL" id="JALBUR010000002">
    <property type="protein sequence ID" value="MDX8418736.1"/>
    <property type="molecule type" value="Genomic_DNA"/>
</dbReference>
<keyword evidence="1" id="KW-0472">Membrane</keyword>
<organism evidence="2 3">
    <name type="scientific">Grylomicrobium aquisgranensis</name>
    <dbReference type="NCBI Taxonomy" id="2926318"/>
    <lineage>
        <taxon>Bacteria</taxon>
        <taxon>Bacillati</taxon>
        <taxon>Bacillota</taxon>
        <taxon>Erysipelotrichia</taxon>
        <taxon>Erysipelotrichales</taxon>
        <taxon>Erysipelotrichaceae</taxon>
        <taxon>Grylomicrobium</taxon>
    </lineage>
</organism>
<sequence>MNKNYALYLFKRWKPGWLFYAVMYVMIPAACILLDGSNYYLNQGEAVRDSLHTAFAVSAGIAIVSCFILPVFMFSYLHRKRSEDLFLCLPISRAQQIRTEFFIMYAAVMGGFIASALVSLLCGIFTYPGLIHAAGQMAALTAHMALFTGVMLLFNSLLYMTANNILDGVVMLGAYTLLPFIMQFVVKVFLQDVTVGSAQFYSSTFFERWLSPLYLGTANANILIDPDMIGISDINAWSWISEAVLLAYGILAFILNQRQLVRRKAERAEQLSDSPLAYPFVIHIMLFLGLLLISSSYHQEGFTASFIFILVMLCLYAAGSFIYRRRIIIRPRLFIIFAILCLLTGALSEIGWKTKGFGLIYPVNLSADSNVEINYDAYMSKKDLGDASAPDEYVSVYFDAVMTYDQWQNNKDFQDIFNRHMEESITALYQEKTAYFSSSALAIYNTSTVADGSTRMTNYHRYPLPEDHMLTLDELMTVSQFTKVNVATDDGENTYTLQAYLQKEGK</sequence>
<keyword evidence="1" id="KW-1133">Transmembrane helix</keyword>
<comment type="caution">
    <text evidence="2">The sequence shown here is derived from an EMBL/GenBank/DDBJ whole genome shotgun (WGS) entry which is preliminary data.</text>
</comment>
<dbReference type="AlphaFoldDB" id="A0AB35U2D8"/>
<feature type="transmembrane region" description="Helical" evidence="1">
    <location>
        <begin position="276"/>
        <end position="295"/>
    </location>
</feature>
<evidence type="ECO:0000256" key="1">
    <source>
        <dbReference type="SAM" id="Phobius"/>
    </source>
</evidence>
<feature type="transmembrane region" description="Helical" evidence="1">
    <location>
        <begin position="102"/>
        <end position="127"/>
    </location>
</feature>
<feature type="transmembrane region" description="Helical" evidence="1">
    <location>
        <begin position="333"/>
        <end position="352"/>
    </location>
</feature>
<gene>
    <name evidence="2" type="ORF">MOZ60_01355</name>
</gene>
<feature type="transmembrane region" description="Helical" evidence="1">
    <location>
        <begin position="166"/>
        <end position="186"/>
    </location>
</feature>
<feature type="transmembrane region" description="Helical" evidence="1">
    <location>
        <begin position="53"/>
        <end position="77"/>
    </location>
</feature>
<evidence type="ECO:0000313" key="2">
    <source>
        <dbReference type="EMBL" id="MDX8418736.1"/>
    </source>
</evidence>
<feature type="transmembrane region" description="Helical" evidence="1">
    <location>
        <begin position="133"/>
        <end position="154"/>
    </location>
</feature>
<feature type="transmembrane region" description="Helical" evidence="1">
    <location>
        <begin position="236"/>
        <end position="255"/>
    </location>
</feature>
<dbReference type="RefSeq" id="WP_370595372.1">
    <property type="nucleotide sequence ID" value="NZ_JALBUR010000002.1"/>
</dbReference>
<name>A0AB35U2D8_9FIRM</name>
<keyword evidence="3" id="KW-1185">Reference proteome</keyword>
<reference evidence="2 3" key="1">
    <citation type="submission" date="2022-03" db="EMBL/GenBank/DDBJ databases">
        <title>Novel taxa within the pig intestine.</title>
        <authorList>
            <person name="Wylensek D."/>
            <person name="Bishof K."/>
            <person name="Afrizal A."/>
            <person name="Clavel T."/>
        </authorList>
    </citation>
    <scope>NUCLEOTIDE SEQUENCE [LARGE SCALE GENOMIC DNA]</scope>
    <source>
        <strain evidence="2 3">CLA-KB-P133</strain>
    </source>
</reference>
<protein>
    <recommendedName>
        <fullName evidence="4">ABC transporter permease</fullName>
    </recommendedName>
</protein>
<feature type="transmembrane region" description="Helical" evidence="1">
    <location>
        <begin position="17"/>
        <end position="41"/>
    </location>
</feature>
<feature type="transmembrane region" description="Helical" evidence="1">
    <location>
        <begin position="301"/>
        <end position="321"/>
    </location>
</feature>
<proteinExistence type="predicted"/>
<dbReference type="Proteomes" id="UP001286174">
    <property type="component" value="Unassembled WGS sequence"/>
</dbReference>
<keyword evidence="1" id="KW-0812">Transmembrane</keyword>
<accession>A0AB35U2D8</accession>
<evidence type="ECO:0000313" key="3">
    <source>
        <dbReference type="Proteomes" id="UP001286174"/>
    </source>
</evidence>